<keyword evidence="1" id="KW-0472">Membrane</keyword>
<protein>
    <recommendedName>
        <fullName evidence="4">NADH-ubiquinone oxidoreductase 14 kDa subunit</fullName>
    </recommendedName>
</protein>
<organism evidence="2 3">
    <name type="scientific">Syncephalis pseudoplumigaleata</name>
    <dbReference type="NCBI Taxonomy" id="1712513"/>
    <lineage>
        <taxon>Eukaryota</taxon>
        <taxon>Fungi</taxon>
        <taxon>Fungi incertae sedis</taxon>
        <taxon>Zoopagomycota</taxon>
        <taxon>Zoopagomycotina</taxon>
        <taxon>Zoopagomycetes</taxon>
        <taxon>Zoopagales</taxon>
        <taxon>Piptocephalidaceae</taxon>
        <taxon>Syncephalis</taxon>
    </lineage>
</organism>
<feature type="transmembrane region" description="Helical" evidence="1">
    <location>
        <begin position="6"/>
        <end position="24"/>
    </location>
</feature>
<reference evidence="3" key="1">
    <citation type="journal article" date="2018" name="Nat. Microbiol.">
        <title>Leveraging single-cell genomics to expand the fungal tree of life.</title>
        <authorList>
            <person name="Ahrendt S.R."/>
            <person name="Quandt C.A."/>
            <person name="Ciobanu D."/>
            <person name="Clum A."/>
            <person name="Salamov A."/>
            <person name="Andreopoulos B."/>
            <person name="Cheng J.F."/>
            <person name="Woyke T."/>
            <person name="Pelin A."/>
            <person name="Henrissat B."/>
            <person name="Reynolds N.K."/>
            <person name="Benny G.L."/>
            <person name="Smith M.E."/>
            <person name="James T.Y."/>
            <person name="Grigoriev I.V."/>
        </authorList>
    </citation>
    <scope>NUCLEOTIDE SEQUENCE [LARGE SCALE GENOMIC DNA]</scope>
    <source>
        <strain evidence="3">Benny S71-1</strain>
    </source>
</reference>
<sequence>MVSSVFSYTAGYAAIGVMARILQLGIQRRPLTTDPLWCLVSGAAFGTVGYWLAGVDERNTALLQERKRLLLENRARAEAIYARRQAEQQEASS</sequence>
<evidence type="ECO:0000313" key="2">
    <source>
        <dbReference type="EMBL" id="RKP23437.1"/>
    </source>
</evidence>
<feature type="transmembrane region" description="Helical" evidence="1">
    <location>
        <begin position="36"/>
        <end position="53"/>
    </location>
</feature>
<name>A0A4P9YU28_9FUNG</name>
<evidence type="ECO:0008006" key="4">
    <source>
        <dbReference type="Google" id="ProtNLM"/>
    </source>
</evidence>
<evidence type="ECO:0000313" key="3">
    <source>
        <dbReference type="Proteomes" id="UP000278143"/>
    </source>
</evidence>
<evidence type="ECO:0000256" key="1">
    <source>
        <dbReference type="SAM" id="Phobius"/>
    </source>
</evidence>
<accession>A0A4P9YU28</accession>
<dbReference type="AlphaFoldDB" id="A0A4P9YU28"/>
<keyword evidence="1" id="KW-1133">Transmembrane helix</keyword>
<dbReference type="OrthoDB" id="2141050at2759"/>
<dbReference type="PANTHER" id="PTHR39218">
    <property type="entry name" value="OXIDOREDUCTASE 14 KDA SUBUNIT, PUTATIVE (AFU_ORTHOLOGUE AFUA_1G12110)-RELATED"/>
    <property type="match status" value="1"/>
</dbReference>
<gene>
    <name evidence="2" type="ORF">SYNPS1DRAFT_18620</name>
</gene>
<keyword evidence="1" id="KW-0812">Transmembrane</keyword>
<keyword evidence="3" id="KW-1185">Reference proteome</keyword>
<dbReference type="Proteomes" id="UP000278143">
    <property type="component" value="Unassembled WGS sequence"/>
</dbReference>
<dbReference type="EMBL" id="KZ990971">
    <property type="protein sequence ID" value="RKP23437.1"/>
    <property type="molecule type" value="Genomic_DNA"/>
</dbReference>
<dbReference type="PANTHER" id="PTHR39218:SF1">
    <property type="entry name" value="OXIDOREDUCTASE 14 KDA SUBUNIT, PUTATIVE (AFU_ORTHOLOGUE AFUA_1G12110)-RELATED"/>
    <property type="match status" value="1"/>
</dbReference>
<proteinExistence type="predicted"/>